<proteinExistence type="inferred from homology"/>
<dbReference type="PRINTS" id="PR00781">
    <property type="entry name" value="LIPOSIGPTASE"/>
</dbReference>
<organism evidence="13">
    <name type="scientific">Clostridium symbiosum</name>
    <name type="common">Bacteroides symbiosus</name>
    <dbReference type="NCBI Taxonomy" id="1512"/>
    <lineage>
        <taxon>Bacteria</taxon>
        <taxon>Bacillati</taxon>
        <taxon>Bacillota</taxon>
        <taxon>Clostridia</taxon>
        <taxon>Lachnospirales</taxon>
        <taxon>Lachnospiraceae</taxon>
        <taxon>Otoolea</taxon>
    </lineage>
</organism>
<evidence type="ECO:0000256" key="12">
    <source>
        <dbReference type="SAM" id="MobiDB-lite"/>
    </source>
</evidence>
<dbReference type="GO" id="GO:0006508">
    <property type="term" value="P:proteolysis"/>
    <property type="evidence" value="ECO:0007669"/>
    <property type="project" value="UniProtKB-KW"/>
</dbReference>
<dbReference type="PROSITE" id="PS00855">
    <property type="entry name" value="SPASE_II"/>
    <property type="match status" value="1"/>
</dbReference>
<evidence type="ECO:0000256" key="5">
    <source>
        <dbReference type="ARBA" id="ARBA00022750"/>
    </source>
</evidence>
<feature type="transmembrane region" description="Helical" evidence="9">
    <location>
        <begin position="127"/>
        <end position="149"/>
    </location>
</feature>
<feature type="active site" evidence="9">
    <location>
        <position position="115"/>
    </location>
</feature>
<keyword evidence="4 9" id="KW-0812">Transmembrane</keyword>
<accession>A0A6N3HPN4</accession>
<comment type="pathway">
    <text evidence="9">Protein modification; lipoprotein biosynthesis (signal peptide cleavage).</text>
</comment>
<evidence type="ECO:0000256" key="9">
    <source>
        <dbReference type="HAMAP-Rule" id="MF_00161"/>
    </source>
</evidence>
<comment type="catalytic activity">
    <reaction evidence="9 10">
        <text>Release of signal peptides from bacterial membrane prolipoproteins. Hydrolyzes -Xaa-Yaa-Zaa-|-(S,diacylglyceryl)Cys-, in which Xaa is hydrophobic (preferably Leu), and Yaa (Ala or Ser) and Zaa (Gly or Ala) have small, neutral side chains.</text>
        <dbReference type="EC" id="3.4.23.36"/>
    </reaction>
</comment>
<evidence type="ECO:0000256" key="10">
    <source>
        <dbReference type="RuleBase" id="RU000594"/>
    </source>
</evidence>
<evidence type="ECO:0000256" key="4">
    <source>
        <dbReference type="ARBA" id="ARBA00022692"/>
    </source>
</evidence>
<dbReference type="PANTHER" id="PTHR33695:SF1">
    <property type="entry name" value="LIPOPROTEIN SIGNAL PEPTIDASE"/>
    <property type="match status" value="1"/>
</dbReference>
<evidence type="ECO:0000256" key="1">
    <source>
        <dbReference type="ARBA" id="ARBA00006139"/>
    </source>
</evidence>
<name>A0A6N3HPN4_CLOSY</name>
<feature type="region of interest" description="Disordered" evidence="12">
    <location>
        <begin position="150"/>
        <end position="173"/>
    </location>
</feature>
<feature type="active site" evidence="9">
    <location>
        <position position="133"/>
    </location>
</feature>
<feature type="compositionally biased region" description="Basic and acidic residues" evidence="12">
    <location>
        <begin position="155"/>
        <end position="173"/>
    </location>
</feature>
<dbReference type="NCBIfam" id="TIGR00077">
    <property type="entry name" value="lspA"/>
    <property type="match status" value="1"/>
</dbReference>
<keyword evidence="2 9" id="KW-1003">Cell membrane</keyword>
<evidence type="ECO:0000256" key="7">
    <source>
        <dbReference type="ARBA" id="ARBA00022989"/>
    </source>
</evidence>
<dbReference type="GO" id="GO:0004190">
    <property type="term" value="F:aspartic-type endopeptidase activity"/>
    <property type="evidence" value="ECO:0007669"/>
    <property type="project" value="UniProtKB-UniRule"/>
</dbReference>
<evidence type="ECO:0000256" key="8">
    <source>
        <dbReference type="ARBA" id="ARBA00023136"/>
    </source>
</evidence>
<comment type="similarity">
    <text evidence="1 9 11">Belongs to the peptidase A8 family.</text>
</comment>
<dbReference type="EMBL" id="CACRUA010000074">
    <property type="protein sequence ID" value="VYU78926.1"/>
    <property type="molecule type" value="Genomic_DNA"/>
</dbReference>
<comment type="caution">
    <text evidence="9">Lacks conserved residue(s) required for the propagation of feature annotation.</text>
</comment>
<evidence type="ECO:0000256" key="2">
    <source>
        <dbReference type="ARBA" id="ARBA00022475"/>
    </source>
</evidence>
<dbReference type="GO" id="GO:0005886">
    <property type="term" value="C:plasma membrane"/>
    <property type="evidence" value="ECO:0007669"/>
    <property type="project" value="UniProtKB-SubCell"/>
</dbReference>
<dbReference type="Pfam" id="PF01252">
    <property type="entry name" value="Peptidase_A8"/>
    <property type="match status" value="1"/>
</dbReference>
<dbReference type="HAMAP" id="MF_00161">
    <property type="entry name" value="LspA"/>
    <property type="match status" value="1"/>
</dbReference>
<reference evidence="13" key="1">
    <citation type="submission" date="2019-11" db="EMBL/GenBank/DDBJ databases">
        <authorList>
            <person name="Feng L."/>
        </authorList>
    </citation>
    <scope>NUCLEOTIDE SEQUENCE</scope>
    <source>
        <strain evidence="13">CsymbiosumLFYP84</strain>
    </source>
</reference>
<keyword evidence="3 9" id="KW-0645">Protease</keyword>
<comment type="function">
    <text evidence="9 10">This protein specifically catalyzes the removal of signal peptides from prolipoproteins.</text>
</comment>
<comment type="subcellular location">
    <subcellularLocation>
        <location evidence="9">Cell membrane</location>
        <topology evidence="9">Multi-pass membrane protein</topology>
    </subcellularLocation>
</comment>
<dbReference type="RefSeq" id="WP_021641215.1">
    <property type="nucleotide sequence ID" value="NZ_CABHNX010000157.1"/>
</dbReference>
<keyword evidence="13" id="KW-0449">Lipoprotein</keyword>
<evidence type="ECO:0000313" key="13">
    <source>
        <dbReference type="EMBL" id="VYU78926.1"/>
    </source>
</evidence>
<protein>
    <recommendedName>
        <fullName evidence="9">Lipoprotein signal peptidase</fullName>
        <ecNumber evidence="9">3.4.23.36</ecNumber>
    </recommendedName>
    <alternativeName>
        <fullName evidence="9">Prolipoprotein signal peptidase</fullName>
    </alternativeName>
    <alternativeName>
        <fullName evidence="9">Signal peptidase II</fullName>
        <shortName evidence="9">SPase II</shortName>
    </alternativeName>
</protein>
<dbReference type="AlphaFoldDB" id="A0A6N3HPN4"/>
<keyword evidence="6 9" id="KW-0378">Hydrolase</keyword>
<evidence type="ECO:0000256" key="6">
    <source>
        <dbReference type="ARBA" id="ARBA00022801"/>
    </source>
</evidence>
<dbReference type="PANTHER" id="PTHR33695">
    <property type="entry name" value="LIPOPROTEIN SIGNAL PEPTIDASE"/>
    <property type="match status" value="1"/>
</dbReference>
<feature type="transmembrane region" description="Helical" evidence="9">
    <location>
        <begin position="64"/>
        <end position="81"/>
    </location>
</feature>
<evidence type="ECO:0000256" key="3">
    <source>
        <dbReference type="ARBA" id="ARBA00022670"/>
    </source>
</evidence>
<sequence>MQFLGLMAGLFGLDILLKGKIEAGDKEDFPRDMEGTSGKIRLYRNHNDGFCFGLLKNNQELVKTVPLVFTSAVTGVFFWLLTRKSRLIDKLGFSLVTAGALSNLFDRVKRGYVVDYFSFQFGWLKKVVFNIGDLCIFLGTFLLAVSELFSGPESRPGRKSEHRADKADGTVEQ</sequence>
<keyword evidence="8 9" id="KW-0472">Membrane</keyword>
<gene>
    <name evidence="9" type="primary">lspA</name>
    <name evidence="13" type="ORF">CSLFYP84_04115</name>
</gene>
<keyword evidence="5 9" id="KW-0064">Aspartyl protease</keyword>
<evidence type="ECO:0000256" key="11">
    <source>
        <dbReference type="RuleBase" id="RU004181"/>
    </source>
</evidence>
<keyword evidence="7 9" id="KW-1133">Transmembrane helix</keyword>
<dbReference type="EC" id="3.4.23.36" evidence="9"/>
<dbReference type="InterPro" id="IPR001872">
    <property type="entry name" value="Peptidase_A8"/>
</dbReference>
<dbReference type="UniPathway" id="UPA00665"/>